<keyword evidence="2" id="KW-1185">Reference proteome</keyword>
<evidence type="ECO:0000313" key="2">
    <source>
        <dbReference type="Proteomes" id="UP000091857"/>
    </source>
</evidence>
<comment type="caution">
    <text evidence="1">The sequence shown here is derived from an EMBL/GenBank/DDBJ whole genome shotgun (WGS) entry which is preliminary data.</text>
</comment>
<dbReference type="Proteomes" id="UP000091857">
    <property type="component" value="Chromosome 8"/>
</dbReference>
<dbReference type="EMBL" id="CM004394">
    <property type="protein sequence ID" value="KAG8649695.1"/>
    <property type="molecule type" value="Genomic_DNA"/>
</dbReference>
<accession>A0ACB7HBR2</accession>
<organism evidence="1 2">
    <name type="scientific">Manihot esculenta</name>
    <name type="common">Cassava</name>
    <name type="synonym">Jatropha manihot</name>
    <dbReference type="NCBI Taxonomy" id="3983"/>
    <lineage>
        <taxon>Eukaryota</taxon>
        <taxon>Viridiplantae</taxon>
        <taxon>Streptophyta</taxon>
        <taxon>Embryophyta</taxon>
        <taxon>Tracheophyta</taxon>
        <taxon>Spermatophyta</taxon>
        <taxon>Magnoliopsida</taxon>
        <taxon>eudicotyledons</taxon>
        <taxon>Gunneridae</taxon>
        <taxon>Pentapetalae</taxon>
        <taxon>rosids</taxon>
        <taxon>fabids</taxon>
        <taxon>Malpighiales</taxon>
        <taxon>Euphorbiaceae</taxon>
        <taxon>Crotonoideae</taxon>
        <taxon>Manihoteae</taxon>
        <taxon>Manihot</taxon>
    </lineage>
</organism>
<sequence>MQEDTEMKTSSLLWKEKQKEDDNGECSGDGTSSVTFMLIFSTFICAVGSFLSGNAMGFSSPAESGILDELGLSLTEYSLFGSISTVGSLLGAVLCGKITDVIGRRGGLWVSDAFCIVGWLAIAFSKGVWSLDVGRLSVGIGTGILSYVTPTYIAEITPQNLRGACAALSMLMTGFGISLVFIIGSICHWRILALLGVIPCLLQLLGIFLIPESPRWLANAGQEKELEFALQLLRGKNVDISYEVAEITDYMQSLQYQKAEAGIMELFQRKYSYAILVGVGLVALQQFGGLSAYTSYMSFILESAGFSSAIGSAITSIAQLVMNISSIFLIDRYGRRPLLLVSSSGMCLGSLTTGVSFLLKSSHMGKETSPVLALIGVVVCVSSISIGLGGIPWIIIAEVIPVNVKGSAGSILNLLNSSSNWIVVYTFNFLFVWSSAGKCVPFPFCIDGNFVLPHLGFFCSAAASSFVLIRENIFQNFILFFT</sequence>
<protein>
    <submittedName>
        <fullName evidence="1">Uncharacterized protein</fullName>
    </submittedName>
</protein>
<reference evidence="2" key="1">
    <citation type="journal article" date="2016" name="Nat. Biotechnol.">
        <title>Sequencing wild and cultivated cassava and related species reveals extensive interspecific hybridization and genetic diversity.</title>
        <authorList>
            <person name="Bredeson J.V."/>
            <person name="Lyons J.B."/>
            <person name="Prochnik S.E."/>
            <person name="Wu G.A."/>
            <person name="Ha C.M."/>
            <person name="Edsinger-Gonzales E."/>
            <person name="Grimwood J."/>
            <person name="Schmutz J."/>
            <person name="Rabbi I.Y."/>
            <person name="Egesi C."/>
            <person name="Nauluvula P."/>
            <person name="Lebot V."/>
            <person name="Ndunguru J."/>
            <person name="Mkamilo G."/>
            <person name="Bart R.S."/>
            <person name="Setter T.L."/>
            <person name="Gleadow R.M."/>
            <person name="Kulakow P."/>
            <person name="Ferguson M.E."/>
            <person name="Rounsley S."/>
            <person name="Rokhsar D.S."/>
        </authorList>
    </citation>
    <scope>NUCLEOTIDE SEQUENCE [LARGE SCALE GENOMIC DNA]</scope>
    <source>
        <strain evidence="2">cv. AM560-2</strain>
    </source>
</reference>
<evidence type="ECO:0000313" key="1">
    <source>
        <dbReference type="EMBL" id="KAG8649695.1"/>
    </source>
</evidence>
<gene>
    <name evidence="1" type="ORF">MANES_08G124300v8</name>
</gene>
<name>A0ACB7HBR2_MANES</name>
<proteinExistence type="predicted"/>